<feature type="domain" description="Core-binding (CB)" evidence="11">
    <location>
        <begin position="1"/>
        <end position="86"/>
    </location>
</feature>
<name>A0ABV5GR95_9FLAO</name>
<dbReference type="InterPro" id="IPR023009">
    <property type="entry name" value="Tyrosine_recombinase_XerC/XerD"/>
</dbReference>
<dbReference type="Pfam" id="PF02899">
    <property type="entry name" value="Phage_int_SAM_1"/>
    <property type="match status" value="1"/>
</dbReference>
<evidence type="ECO:0000256" key="7">
    <source>
        <dbReference type="ARBA" id="ARBA00023172"/>
    </source>
</evidence>
<keyword evidence="8 9" id="KW-0131">Cell cycle</keyword>
<feature type="active site" evidence="9">
    <location>
        <position position="148"/>
    </location>
</feature>
<evidence type="ECO:0000256" key="1">
    <source>
        <dbReference type="ARBA" id="ARBA00004496"/>
    </source>
</evidence>
<dbReference type="InterPro" id="IPR004107">
    <property type="entry name" value="Integrase_SAM-like_N"/>
</dbReference>
<dbReference type="HAMAP" id="MF_01808">
    <property type="entry name" value="Recomb_XerC_XerD"/>
    <property type="match status" value="1"/>
</dbReference>
<gene>
    <name evidence="9" type="primary">xerC</name>
    <name evidence="12" type="ORF">ACFFVF_13410</name>
</gene>
<feature type="domain" description="Tyr recombinase" evidence="10">
    <location>
        <begin position="107"/>
        <end position="290"/>
    </location>
</feature>
<dbReference type="Gene3D" id="1.10.443.10">
    <property type="entry name" value="Intergrase catalytic core"/>
    <property type="match status" value="1"/>
</dbReference>
<dbReference type="PANTHER" id="PTHR30349:SF77">
    <property type="entry name" value="TYROSINE RECOMBINASE XERC"/>
    <property type="match status" value="1"/>
</dbReference>
<keyword evidence="7 9" id="KW-0233">DNA recombination</keyword>
<keyword evidence="5 9" id="KW-0229">DNA integration</keyword>
<evidence type="ECO:0000313" key="13">
    <source>
        <dbReference type="Proteomes" id="UP001589607"/>
    </source>
</evidence>
<evidence type="ECO:0000313" key="12">
    <source>
        <dbReference type="EMBL" id="MFB9097516.1"/>
    </source>
</evidence>
<feature type="active site" evidence="9">
    <location>
        <position position="172"/>
    </location>
</feature>
<comment type="subunit">
    <text evidence="9">Forms a cyclic heterotetrameric complex composed of two molecules of XerC and two molecules of XerD.</text>
</comment>
<evidence type="ECO:0000259" key="11">
    <source>
        <dbReference type="PROSITE" id="PS51900"/>
    </source>
</evidence>
<keyword evidence="3 9" id="KW-0132">Cell division</keyword>
<evidence type="ECO:0000256" key="9">
    <source>
        <dbReference type="HAMAP-Rule" id="MF_01808"/>
    </source>
</evidence>
<dbReference type="PROSITE" id="PS51900">
    <property type="entry name" value="CB"/>
    <property type="match status" value="1"/>
</dbReference>
<evidence type="ECO:0000256" key="2">
    <source>
        <dbReference type="ARBA" id="ARBA00022490"/>
    </source>
</evidence>
<keyword evidence="2 9" id="KW-0963">Cytoplasm</keyword>
<accession>A0ABV5GR95</accession>
<evidence type="ECO:0000256" key="5">
    <source>
        <dbReference type="ARBA" id="ARBA00022908"/>
    </source>
</evidence>
<sequence length="296" mass="34006">MDENLIAYQDYLIKEKNYSKLTLKAYVSDVESFGVFLFDFHEGVQFVDVGYSLIRSWIVSLVESGVSNKTVNRKVSSLKSFYLFLLKIKVITVNPLLKHKSLKVSKKVQVSFSEKEIKDVFELNDFSDDFDGVRDQLVIELFYATGIRRAELINLKLRNVDFSNKIIKVLGKRNKERILPLLKCTEVLLLKYIELRRMKVSEGFEDLLILSKKGNKIGESFVYRLINDYFSAVSLKVKKSPHVLRHSFATHLLNNGADLNSVKELLGHASLSSTQIYTHSSLSELKKVYKDAHPRS</sequence>
<dbReference type="Pfam" id="PF00589">
    <property type="entry name" value="Phage_integrase"/>
    <property type="match status" value="1"/>
</dbReference>
<dbReference type="PANTHER" id="PTHR30349">
    <property type="entry name" value="PHAGE INTEGRASE-RELATED"/>
    <property type="match status" value="1"/>
</dbReference>
<dbReference type="InterPro" id="IPR044068">
    <property type="entry name" value="CB"/>
</dbReference>
<evidence type="ECO:0000256" key="8">
    <source>
        <dbReference type="ARBA" id="ARBA00023306"/>
    </source>
</evidence>
<evidence type="ECO:0000259" key="10">
    <source>
        <dbReference type="PROSITE" id="PS51898"/>
    </source>
</evidence>
<dbReference type="Proteomes" id="UP001589607">
    <property type="component" value="Unassembled WGS sequence"/>
</dbReference>
<dbReference type="InterPro" id="IPR013762">
    <property type="entry name" value="Integrase-like_cat_sf"/>
</dbReference>
<dbReference type="InterPro" id="IPR050090">
    <property type="entry name" value="Tyrosine_recombinase_XerCD"/>
</dbReference>
<feature type="active site" evidence="9">
    <location>
        <position position="242"/>
    </location>
</feature>
<comment type="function">
    <text evidence="9">Site-specific tyrosine recombinase, which acts by catalyzing the cutting and rejoining of the recombining DNA molecules. The XerC-XerD complex is essential to convert dimers of the bacterial chromosome into monomers to permit their segregation at cell division. It also contributes to the segregational stability of plasmids.</text>
</comment>
<keyword evidence="4 9" id="KW-0159">Chromosome partition</keyword>
<evidence type="ECO:0000256" key="6">
    <source>
        <dbReference type="ARBA" id="ARBA00023125"/>
    </source>
</evidence>
<dbReference type="Gene3D" id="1.10.150.130">
    <property type="match status" value="1"/>
</dbReference>
<dbReference type="InterPro" id="IPR002104">
    <property type="entry name" value="Integrase_catalytic"/>
</dbReference>
<feature type="active site" evidence="9">
    <location>
        <position position="268"/>
    </location>
</feature>
<keyword evidence="13" id="KW-1185">Reference proteome</keyword>
<reference evidence="12 13" key="1">
    <citation type="submission" date="2024-09" db="EMBL/GenBank/DDBJ databases">
        <authorList>
            <person name="Sun Q."/>
            <person name="Mori K."/>
        </authorList>
    </citation>
    <scope>NUCLEOTIDE SEQUENCE [LARGE SCALE GENOMIC DNA]</scope>
    <source>
        <strain evidence="12 13">CECT 7955</strain>
    </source>
</reference>
<comment type="subcellular location">
    <subcellularLocation>
        <location evidence="1 9">Cytoplasm</location>
    </subcellularLocation>
</comment>
<feature type="active site" evidence="9">
    <location>
        <position position="245"/>
    </location>
</feature>
<evidence type="ECO:0000256" key="3">
    <source>
        <dbReference type="ARBA" id="ARBA00022618"/>
    </source>
</evidence>
<keyword evidence="6 9" id="KW-0238">DNA-binding</keyword>
<protein>
    <recommendedName>
        <fullName evidence="9">Tyrosine recombinase XerC</fullName>
    </recommendedName>
</protein>
<dbReference type="RefSeq" id="WP_236453022.1">
    <property type="nucleotide sequence ID" value="NZ_CBCSGE010000026.1"/>
</dbReference>
<evidence type="ECO:0000256" key="4">
    <source>
        <dbReference type="ARBA" id="ARBA00022829"/>
    </source>
</evidence>
<comment type="caution">
    <text evidence="12">The sequence shown here is derived from an EMBL/GenBank/DDBJ whole genome shotgun (WGS) entry which is preliminary data.</text>
</comment>
<comment type="similarity">
    <text evidence="9">Belongs to the 'phage' integrase family. XerC subfamily.</text>
</comment>
<feature type="active site" description="O-(3'-phospho-DNA)-tyrosine intermediate" evidence="9">
    <location>
        <position position="277"/>
    </location>
</feature>
<dbReference type="SUPFAM" id="SSF56349">
    <property type="entry name" value="DNA breaking-rejoining enzymes"/>
    <property type="match status" value="1"/>
</dbReference>
<dbReference type="InterPro" id="IPR010998">
    <property type="entry name" value="Integrase_recombinase_N"/>
</dbReference>
<dbReference type="InterPro" id="IPR011010">
    <property type="entry name" value="DNA_brk_join_enz"/>
</dbReference>
<dbReference type="PROSITE" id="PS51898">
    <property type="entry name" value="TYR_RECOMBINASE"/>
    <property type="match status" value="1"/>
</dbReference>
<dbReference type="EMBL" id="JBHMEY010000054">
    <property type="protein sequence ID" value="MFB9097516.1"/>
    <property type="molecule type" value="Genomic_DNA"/>
</dbReference>
<proteinExistence type="inferred from homology"/>
<organism evidence="12 13">
    <name type="scientific">Flavobacterium jumunjinense</name>
    <dbReference type="NCBI Taxonomy" id="998845"/>
    <lineage>
        <taxon>Bacteria</taxon>
        <taxon>Pseudomonadati</taxon>
        <taxon>Bacteroidota</taxon>
        <taxon>Flavobacteriia</taxon>
        <taxon>Flavobacteriales</taxon>
        <taxon>Flavobacteriaceae</taxon>
        <taxon>Flavobacterium</taxon>
    </lineage>
</organism>